<name>A0ABX3ZY92_9RHOB</name>
<gene>
    <name evidence="1" type="ORF">CDV53_07690</name>
</gene>
<evidence type="ECO:0000313" key="2">
    <source>
        <dbReference type="Proteomes" id="UP000214673"/>
    </source>
</evidence>
<sequence length="62" mass="6837">VAERTSYPGDMAEVALAHRVGNAVEAAYRRGDMVEKRRAMMSTWAEYLAGAVPKDAKIINLK</sequence>
<feature type="non-terminal residue" evidence="1">
    <location>
        <position position="1"/>
    </location>
</feature>
<evidence type="ECO:0000313" key="1">
    <source>
        <dbReference type="EMBL" id="OWJ76778.1"/>
    </source>
</evidence>
<dbReference type="Proteomes" id="UP000214673">
    <property type="component" value="Unassembled WGS sequence"/>
</dbReference>
<evidence type="ECO:0008006" key="3">
    <source>
        <dbReference type="Google" id="ProtNLM"/>
    </source>
</evidence>
<organism evidence="1 2">
    <name type="scientific">Haematobacter missouriensis</name>
    <dbReference type="NCBI Taxonomy" id="366616"/>
    <lineage>
        <taxon>Bacteria</taxon>
        <taxon>Pseudomonadati</taxon>
        <taxon>Pseudomonadota</taxon>
        <taxon>Alphaproteobacteria</taxon>
        <taxon>Rhodobacterales</taxon>
        <taxon>Paracoccaceae</taxon>
        <taxon>Haematobacter</taxon>
    </lineage>
</organism>
<accession>A0ABX3ZY92</accession>
<reference evidence="1 2" key="1">
    <citation type="submission" date="2016-11" db="EMBL/GenBank/DDBJ databases">
        <title>Comparison of Traditional DNA-DNA Hybridization with In Silico Genomic Analysis.</title>
        <authorList>
            <person name="Nicholson A.C."/>
            <person name="Sammons S."/>
            <person name="Humrighouse B.W."/>
            <person name="Graziano J."/>
            <person name="Lasker B."/>
            <person name="Whitney A.M."/>
            <person name="Mcquiston J.R."/>
        </authorList>
    </citation>
    <scope>NUCLEOTIDE SEQUENCE [LARGE SCALE GENOMIC DNA]</scope>
    <source>
        <strain evidence="1 2">H1892</strain>
    </source>
</reference>
<proteinExistence type="predicted"/>
<dbReference type="EMBL" id="NIPV01000024">
    <property type="protein sequence ID" value="OWJ76778.1"/>
    <property type="molecule type" value="Genomic_DNA"/>
</dbReference>
<comment type="caution">
    <text evidence="1">The sequence shown here is derived from an EMBL/GenBank/DDBJ whole genome shotgun (WGS) entry which is preliminary data.</text>
</comment>
<keyword evidence="2" id="KW-1185">Reference proteome</keyword>
<protein>
    <recommendedName>
        <fullName evidence="3">Integrase</fullName>
    </recommendedName>
</protein>